<feature type="domain" description="GGDEF" evidence="6">
    <location>
        <begin position="920"/>
        <end position="1050"/>
    </location>
</feature>
<dbReference type="GO" id="GO:0043709">
    <property type="term" value="P:cell adhesion involved in single-species biofilm formation"/>
    <property type="evidence" value="ECO:0007669"/>
    <property type="project" value="TreeGrafter"/>
</dbReference>
<dbReference type="Gene3D" id="2.60.40.10">
    <property type="entry name" value="Immunoglobulins"/>
    <property type="match status" value="1"/>
</dbReference>
<dbReference type="GO" id="GO:1902201">
    <property type="term" value="P:negative regulation of bacterial-type flagellum-dependent cell motility"/>
    <property type="evidence" value="ECO:0007669"/>
    <property type="project" value="TreeGrafter"/>
</dbReference>
<dbReference type="SMART" id="SM00267">
    <property type="entry name" value="GGDEF"/>
    <property type="match status" value="1"/>
</dbReference>
<evidence type="ECO:0000313" key="8">
    <source>
        <dbReference type="Proteomes" id="UP000000420"/>
    </source>
</evidence>
<evidence type="ECO:0000256" key="3">
    <source>
        <dbReference type="SAM" id="Coils"/>
    </source>
</evidence>
<dbReference type="PROSITE" id="PS50887">
    <property type="entry name" value="GGDEF"/>
    <property type="match status" value="1"/>
</dbReference>
<dbReference type="PANTHER" id="PTHR45138">
    <property type="entry name" value="REGULATORY COMPONENTS OF SENSORY TRANSDUCTION SYSTEM"/>
    <property type="match status" value="1"/>
</dbReference>
<evidence type="ECO:0000256" key="1">
    <source>
        <dbReference type="ARBA" id="ARBA00001946"/>
    </source>
</evidence>
<dbReference type="AlphaFoldDB" id="A0A0H2X8M5"/>
<dbReference type="Gene3D" id="3.30.70.270">
    <property type="match status" value="1"/>
</dbReference>
<dbReference type="GO" id="GO:0005886">
    <property type="term" value="C:plasma membrane"/>
    <property type="evidence" value="ECO:0007669"/>
    <property type="project" value="TreeGrafter"/>
</dbReference>
<dbReference type="FunFam" id="3.30.70.270:FF:000001">
    <property type="entry name" value="Diguanylate cyclase domain protein"/>
    <property type="match status" value="1"/>
</dbReference>
<dbReference type="Pfam" id="PF00990">
    <property type="entry name" value="GGDEF"/>
    <property type="match status" value="1"/>
</dbReference>
<dbReference type="Gene3D" id="2.130.10.10">
    <property type="entry name" value="YVTN repeat-like/Quinoprotein amine dehydrogenase"/>
    <property type="match status" value="3"/>
</dbReference>
<reference evidence="7 8" key="1">
    <citation type="journal article" date="2005" name="Genome Res.">
        <title>Comparative and functional genomic analyses of the pathogenicity of phytopathogen Xanthomonas campestris pv. campestris.</title>
        <authorList>
            <person name="Qian W."/>
            <person name="Jia Y."/>
            <person name="Ren S.X."/>
            <person name="He Y.Q."/>
            <person name="Feng J.X."/>
            <person name="Lu L.F."/>
            <person name="Sun Q."/>
            <person name="Ying G."/>
            <person name="Tang D.J."/>
            <person name="Tang H."/>
            <person name="Wu W."/>
            <person name="Hao P."/>
            <person name="Wang L."/>
            <person name="Jiang B.L."/>
            <person name="Zeng S."/>
            <person name="Gu W.Y."/>
            <person name="Lu G."/>
            <person name="Rong L."/>
            <person name="Tian Y."/>
            <person name="Yao Z."/>
            <person name="Fu G."/>
            <person name="Chen B."/>
            <person name="Fang R."/>
            <person name="Qiang B."/>
            <person name="Chen Z."/>
            <person name="Zhao G.P."/>
            <person name="Tang J.L."/>
            <person name="He C."/>
        </authorList>
    </citation>
    <scope>NUCLEOTIDE SEQUENCE [LARGE SCALE GENOMIC DNA]</scope>
    <source>
        <strain evidence="7 8">8004</strain>
    </source>
</reference>
<dbReference type="InterPro" id="IPR043128">
    <property type="entry name" value="Rev_trsase/Diguanyl_cyclase"/>
</dbReference>
<dbReference type="Pfam" id="PF07494">
    <property type="entry name" value="Reg_prop"/>
    <property type="match status" value="2"/>
</dbReference>
<dbReference type="InterPro" id="IPR029787">
    <property type="entry name" value="Nucleotide_cyclase"/>
</dbReference>
<evidence type="ECO:0000256" key="4">
    <source>
        <dbReference type="SAM" id="MobiDB-lite"/>
    </source>
</evidence>
<dbReference type="InterPro" id="IPR050469">
    <property type="entry name" value="Diguanylate_Cyclase"/>
</dbReference>
<dbReference type="EMBL" id="CP000050">
    <property type="protein sequence ID" value="AAY49764.1"/>
    <property type="molecule type" value="Genomic_DNA"/>
</dbReference>
<evidence type="ECO:0000259" key="6">
    <source>
        <dbReference type="PROSITE" id="PS50887"/>
    </source>
</evidence>
<dbReference type="CDD" id="cd01949">
    <property type="entry name" value="GGDEF"/>
    <property type="match status" value="1"/>
</dbReference>
<dbReference type="NCBIfam" id="TIGR00254">
    <property type="entry name" value="GGDEF"/>
    <property type="match status" value="1"/>
</dbReference>
<dbReference type="InterPro" id="IPR000160">
    <property type="entry name" value="GGDEF_dom"/>
</dbReference>
<organism evidence="7 8">
    <name type="scientific">Xanthomonas campestris pv. campestris (strain 8004)</name>
    <dbReference type="NCBI Taxonomy" id="314565"/>
    <lineage>
        <taxon>Bacteria</taxon>
        <taxon>Pseudomonadati</taxon>
        <taxon>Pseudomonadota</taxon>
        <taxon>Gammaproteobacteria</taxon>
        <taxon>Lysobacterales</taxon>
        <taxon>Lysobacteraceae</taxon>
        <taxon>Xanthomonas</taxon>
    </lineage>
</organism>
<keyword evidence="3" id="KW-0175">Coiled coil</keyword>
<dbReference type="InterPro" id="IPR011123">
    <property type="entry name" value="Y_Y_Y"/>
</dbReference>
<comment type="cofactor">
    <cofactor evidence="1">
        <name>Mg(2+)</name>
        <dbReference type="ChEBI" id="CHEBI:18420"/>
    </cofactor>
</comment>
<protein>
    <recommendedName>
        <fullName evidence="2">diguanylate cyclase</fullName>
        <ecNumber evidence="2">2.7.7.65</ecNumber>
    </recommendedName>
</protein>
<keyword evidence="5" id="KW-0472">Membrane</keyword>
<dbReference type="SUPFAM" id="SSF55073">
    <property type="entry name" value="Nucleotide cyclase"/>
    <property type="match status" value="1"/>
</dbReference>
<name>A0A0H2X8M5_XANC8</name>
<dbReference type="InterPro" id="IPR015943">
    <property type="entry name" value="WD40/YVTN_repeat-like_dom_sf"/>
</dbReference>
<dbReference type="SUPFAM" id="SSF63829">
    <property type="entry name" value="Calcium-dependent phosphotriesterase"/>
    <property type="match status" value="2"/>
</dbReference>
<sequence length="1050" mass="115624">MRWPRPRTGKPTTPGPGIAAAALARVFAYHIRSERRVVWVMKLGVGARSAGDSGDGATASTRGWGQWQCWLAACVCALLWMCSLAAHAAPSTSARLRDYAIDSWSSRNGLPHNSLRDIAQTADGYLWFATWEGLVRYNGLEFTVIDRSTRPGLPDNGVGALYVDHDDALWLSDARGNLVRHGADGHWRQWPRRADWPQALIHGMTMDADGRMWLLFEGHGLGCLWPDGRFDYFPPQAGVPLQSSFPRMVFDGRGRLLIGTLDGLIYREPDGRMHRAPAAFGLPPGLAWPYRAPDGTVWVVAGEQLYRLQGERAQLVHHVPGQGHFTAMLQDRHGDLWLGSESQGLLRIGSHGVEHLEAGRALPTGRIVSLREDAEGSIWVGANGGLFRLRETLFSSYSQRDGLSGDYARALLEDRDGSLWVATTAGLDRLLPDGRIVPVPVATPSGRRLSVLSLALDRRGDLWVGTYADGVFVLRNGRVLRHFGETDGIPNGHIRAIVIDDADTVWLATQRGVVHLVDGRRAPLAITGLPDGVVTALASIDGALWIGSVDGAAVVRDGVLQQLPLERLGGARSVFGFQRVGEDVWISTDRGLYRARRGALARVGLEQGMPVDTVFQLVADRLGNAWISSNRGVLRTELNTLNAVAEGRGRLGIERYGEIDGMGNAQANGSSGPSMIERADGSVWVVTAGGVSTVDPARLQRFRERPAPPPLIENVQQGGRPVPWRQQTKLPGGQRLTVSYVGMSFLLPERIEYRTRLDGLDNTWIERGRQRSVEFIGLPPGRYSLRVAARHPGGAWSPHEAVWAFEVLPLWWQRQDVRLAGALGALLLLALLYRFLLRRYKTHNARLAELVRKRTEDLQRQAQRLLQANQEKSELLTRLRIKSDAFERQAHEDALTGLPNRRHFDEALARDLSRARRSGRPLVLAILDIDHFKRINDQYSHASGDAVLHDVGVLLTAAARASDLPARLGGEEFALLLSDTTLEQAHALCLRIRAQFHARHDWGGVEGLQVTFSAGLAELGEEESGSSLMQRADHALYEAKSAGRDRICIG</sequence>
<dbReference type="GO" id="GO:0052621">
    <property type="term" value="F:diguanylate cyclase activity"/>
    <property type="evidence" value="ECO:0007669"/>
    <property type="project" value="UniProtKB-EC"/>
</dbReference>
<dbReference type="InterPro" id="IPR011110">
    <property type="entry name" value="Reg_prop"/>
</dbReference>
<gene>
    <name evidence="7" type="ordered locus">XC_2715</name>
</gene>
<evidence type="ECO:0000256" key="5">
    <source>
        <dbReference type="SAM" id="Phobius"/>
    </source>
</evidence>
<evidence type="ECO:0000313" key="7">
    <source>
        <dbReference type="EMBL" id="AAY49764.1"/>
    </source>
</evidence>
<keyword evidence="5" id="KW-0812">Transmembrane</keyword>
<feature type="coiled-coil region" evidence="3">
    <location>
        <begin position="848"/>
        <end position="878"/>
    </location>
</feature>
<dbReference type="Proteomes" id="UP000000420">
    <property type="component" value="Chromosome"/>
</dbReference>
<keyword evidence="5" id="KW-1133">Transmembrane helix</keyword>
<dbReference type="KEGG" id="xcb:XC_2715"/>
<accession>A0A0H2X8M5</accession>
<feature type="transmembrane region" description="Helical" evidence="5">
    <location>
        <begin position="819"/>
        <end position="837"/>
    </location>
</feature>
<dbReference type="HOGENOM" id="CLU_000445_28_5_6"/>
<evidence type="ECO:0000256" key="2">
    <source>
        <dbReference type="ARBA" id="ARBA00012528"/>
    </source>
</evidence>
<dbReference type="EC" id="2.7.7.65" evidence="2"/>
<proteinExistence type="predicted"/>
<dbReference type="PANTHER" id="PTHR45138:SF24">
    <property type="entry name" value="DIGUANYLATE CYCLASE DGCC-RELATED"/>
    <property type="match status" value="1"/>
</dbReference>
<dbReference type="Pfam" id="PF07495">
    <property type="entry name" value="Y_Y_Y"/>
    <property type="match status" value="1"/>
</dbReference>
<dbReference type="InterPro" id="IPR013783">
    <property type="entry name" value="Ig-like_fold"/>
</dbReference>
<feature type="region of interest" description="Disordered" evidence="4">
    <location>
        <begin position="708"/>
        <end position="728"/>
    </location>
</feature>